<accession>A0A7T6XR75</accession>
<name>A0A7T6XR75_PENDI</name>
<proteinExistence type="predicted"/>
<protein>
    <submittedName>
        <fullName evidence="1">Uncharacterized protein</fullName>
    </submittedName>
</protein>
<gene>
    <name evidence="1" type="ORF">Pdw03_0831</name>
</gene>
<sequence length="143" mass="15610">MRSWPWCLPNVHQSIRNRDFASRCVGYGLRHMMVRVAVAAPSMLRSCAAAHLSSAPTKPIASPKAAKFGIFLESTLMRTKGAPVNARCAKASPPAAPNFRNSENSVNVNEGISINIPCIIVERVIVIVSYEFIVPLLLRESGH</sequence>
<dbReference type="AlphaFoldDB" id="A0A7T6XR75"/>
<evidence type="ECO:0000313" key="2">
    <source>
        <dbReference type="Proteomes" id="UP000595662"/>
    </source>
</evidence>
<organism evidence="1 2">
    <name type="scientific">Penicillium digitatum</name>
    <name type="common">Green mold</name>
    <dbReference type="NCBI Taxonomy" id="36651"/>
    <lineage>
        <taxon>Eukaryota</taxon>
        <taxon>Fungi</taxon>
        <taxon>Dikarya</taxon>
        <taxon>Ascomycota</taxon>
        <taxon>Pezizomycotina</taxon>
        <taxon>Eurotiomycetes</taxon>
        <taxon>Eurotiomycetidae</taxon>
        <taxon>Eurotiales</taxon>
        <taxon>Aspergillaceae</taxon>
        <taxon>Penicillium</taxon>
    </lineage>
</organism>
<dbReference type="RefSeq" id="XP_065957455.1">
    <property type="nucleotide sequence ID" value="XM_066099728.1"/>
</dbReference>
<evidence type="ECO:0000313" key="1">
    <source>
        <dbReference type="EMBL" id="QQK45933.1"/>
    </source>
</evidence>
<dbReference type="GeneID" id="90952193"/>
<dbReference type="Proteomes" id="UP000595662">
    <property type="component" value="Chromosome 4"/>
</dbReference>
<reference evidence="1 2" key="1">
    <citation type="submission" date="2020-08" db="EMBL/GenBank/DDBJ databases">
        <title>The completed genome sequence of the pathogenic ascomycete fungus Penicillium digitatum.</title>
        <authorList>
            <person name="Wang M."/>
        </authorList>
    </citation>
    <scope>NUCLEOTIDE SEQUENCE [LARGE SCALE GENOMIC DNA]</scope>
    <source>
        <strain evidence="1 2">PdW03</strain>
    </source>
</reference>
<dbReference type="EMBL" id="CP060777">
    <property type="protein sequence ID" value="QQK45933.1"/>
    <property type="molecule type" value="Genomic_DNA"/>
</dbReference>